<proteinExistence type="predicted"/>
<accession>A0ABR0QC34</accession>
<dbReference type="Proteomes" id="UP001358586">
    <property type="component" value="Chromosome 4"/>
</dbReference>
<dbReference type="EMBL" id="JARKNE010000004">
    <property type="protein sequence ID" value="KAK5836512.1"/>
    <property type="molecule type" value="Genomic_DNA"/>
</dbReference>
<name>A0ABR0QC34_GOSAR</name>
<organism evidence="1 2">
    <name type="scientific">Gossypium arboreum</name>
    <name type="common">Tree cotton</name>
    <name type="synonym">Gossypium nanking</name>
    <dbReference type="NCBI Taxonomy" id="29729"/>
    <lineage>
        <taxon>Eukaryota</taxon>
        <taxon>Viridiplantae</taxon>
        <taxon>Streptophyta</taxon>
        <taxon>Embryophyta</taxon>
        <taxon>Tracheophyta</taxon>
        <taxon>Spermatophyta</taxon>
        <taxon>Magnoliopsida</taxon>
        <taxon>eudicotyledons</taxon>
        <taxon>Gunneridae</taxon>
        <taxon>Pentapetalae</taxon>
        <taxon>rosids</taxon>
        <taxon>malvids</taxon>
        <taxon>Malvales</taxon>
        <taxon>Malvaceae</taxon>
        <taxon>Malvoideae</taxon>
        <taxon>Gossypium</taxon>
    </lineage>
</organism>
<sequence>MGATQDHPRLDSNMIAHIILLMVKASPQIEIPMLIVNILNQYQYTLTYYKSKLTAPGCIKGYELVQHVFHQKLNNLSTINAYGVTYVLNIPFNQWRQPYYEGLRYRYMTSNLAEYINLTESVYAGQIEGDGTFCDDVMQEIRRSTMRENMMYVVCHSRRNLNFQVTKHVRPDQKMSGISYRVNLMEGT</sequence>
<gene>
    <name evidence="1" type="ORF">PVK06_012304</name>
</gene>
<evidence type="ECO:0000313" key="1">
    <source>
        <dbReference type="EMBL" id="KAK5836512.1"/>
    </source>
</evidence>
<protein>
    <submittedName>
        <fullName evidence="1">Uncharacterized protein</fullName>
    </submittedName>
</protein>
<keyword evidence="2" id="KW-1185">Reference proteome</keyword>
<evidence type="ECO:0000313" key="2">
    <source>
        <dbReference type="Proteomes" id="UP001358586"/>
    </source>
</evidence>
<comment type="caution">
    <text evidence="1">The sequence shown here is derived from an EMBL/GenBank/DDBJ whole genome shotgun (WGS) entry which is preliminary data.</text>
</comment>
<reference evidence="1 2" key="1">
    <citation type="submission" date="2023-03" db="EMBL/GenBank/DDBJ databases">
        <title>WGS of Gossypium arboreum.</title>
        <authorList>
            <person name="Yu D."/>
        </authorList>
    </citation>
    <scope>NUCLEOTIDE SEQUENCE [LARGE SCALE GENOMIC DNA]</scope>
    <source>
        <tissue evidence="1">Leaf</tissue>
    </source>
</reference>